<evidence type="ECO:0000313" key="3">
    <source>
        <dbReference type="Proteomes" id="UP000027222"/>
    </source>
</evidence>
<dbReference type="Proteomes" id="UP000027222">
    <property type="component" value="Unassembled WGS sequence"/>
</dbReference>
<feature type="compositionally biased region" description="Polar residues" evidence="1">
    <location>
        <begin position="25"/>
        <end position="37"/>
    </location>
</feature>
<feature type="region of interest" description="Disordered" evidence="1">
    <location>
        <begin position="1"/>
        <end position="55"/>
    </location>
</feature>
<dbReference type="HOGENOM" id="CLU_1135794_0_0_1"/>
<organism evidence="2 3">
    <name type="scientific">Galerina marginata (strain CBS 339.88)</name>
    <dbReference type="NCBI Taxonomy" id="685588"/>
    <lineage>
        <taxon>Eukaryota</taxon>
        <taxon>Fungi</taxon>
        <taxon>Dikarya</taxon>
        <taxon>Basidiomycota</taxon>
        <taxon>Agaricomycotina</taxon>
        <taxon>Agaricomycetes</taxon>
        <taxon>Agaricomycetidae</taxon>
        <taxon>Agaricales</taxon>
        <taxon>Agaricineae</taxon>
        <taxon>Strophariaceae</taxon>
        <taxon>Galerina</taxon>
    </lineage>
</organism>
<evidence type="ECO:0000313" key="2">
    <source>
        <dbReference type="EMBL" id="KDR74872.1"/>
    </source>
</evidence>
<evidence type="ECO:0000256" key="1">
    <source>
        <dbReference type="SAM" id="MobiDB-lite"/>
    </source>
</evidence>
<feature type="non-terminal residue" evidence="2">
    <location>
        <position position="1"/>
    </location>
</feature>
<gene>
    <name evidence="2" type="ORF">GALMADRAFT_157410</name>
</gene>
<dbReference type="AlphaFoldDB" id="A0A067SXU9"/>
<name>A0A067SXU9_GALM3</name>
<sequence length="245" mass="26465">VLQSAQRRSKRRRAIGVRPARLDQQPINSVDLASQHQPPAPLAHSRSPRFSRPSRPQKLFCVQRGQQPRNRVACPSHRACGPAHWVSRCRLGRGGGTRQREGRFKIKGTDAAEAKHRSPTLLWTPTARSTTFVALPSPGVPRLCSHITPFHCPRCRTASFEYSRTGIPLIALTTLHPTPPSSLDFTRVVRLFSPACTPLLRACDTHTKPTRAVETRGTGTVIAGAGAATAASAASSAGPGEGDGW</sequence>
<protein>
    <submittedName>
        <fullName evidence="2">Uncharacterized protein</fullName>
    </submittedName>
</protein>
<accession>A0A067SXU9</accession>
<reference evidence="3" key="1">
    <citation type="journal article" date="2014" name="Proc. Natl. Acad. Sci. U.S.A.">
        <title>Extensive sampling of basidiomycete genomes demonstrates inadequacy of the white-rot/brown-rot paradigm for wood decay fungi.</title>
        <authorList>
            <person name="Riley R."/>
            <person name="Salamov A.A."/>
            <person name="Brown D.W."/>
            <person name="Nagy L.G."/>
            <person name="Floudas D."/>
            <person name="Held B.W."/>
            <person name="Levasseur A."/>
            <person name="Lombard V."/>
            <person name="Morin E."/>
            <person name="Otillar R."/>
            <person name="Lindquist E.A."/>
            <person name="Sun H."/>
            <person name="LaButti K.M."/>
            <person name="Schmutz J."/>
            <person name="Jabbour D."/>
            <person name="Luo H."/>
            <person name="Baker S.E."/>
            <person name="Pisabarro A.G."/>
            <person name="Walton J.D."/>
            <person name="Blanchette R.A."/>
            <person name="Henrissat B."/>
            <person name="Martin F."/>
            <person name="Cullen D."/>
            <person name="Hibbett D.S."/>
            <person name="Grigoriev I.V."/>
        </authorList>
    </citation>
    <scope>NUCLEOTIDE SEQUENCE [LARGE SCALE GENOMIC DNA]</scope>
    <source>
        <strain evidence="3">CBS 339.88</strain>
    </source>
</reference>
<proteinExistence type="predicted"/>
<dbReference type="EMBL" id="KL142382">
    <property type="protein sequence ID" value="KDR74872.1"/>
    <property type="molecule type" value="Genomic_DNA"/>
</dbReference>
<keyword evidence="3" id="KW-1185">Reference proteome</keyword>